<feature type="compositionally biased region" description="Polar residues" evidence="5">
    <location>
        <begin position="1000"/>
        <end position="1009"/>
    </location>
</feature>
<evidence type="ECO:0000256" key="4">
    <source>
        <dbReference type="SAM" id="Coils"/>
    </source>
</evidence>
<dbReference type="GO" id="GO:0015631">
    <property type="term" value="F:tubulin binding"/>
    <property type="evidence" value="ECO:0007669"/>
    <property type="project" value="TreeGrafter"/>
</dbReference>
<gene>
    <name evidence="6" type="ORF">FGO68_gene85</name>
</gene>
<dbReference type="PROSITE" id="PS51221">
    <property type="entry name" value="TTL"/>
    <property type="match status" value="1"/>
</dbReference>
<sequence>MMKRGTYGGINNNNGPRSNFGNTITSLADPIPPIILNQSKVIINISKCTYDIVKEVAKQELGWRITRNENFNSEWDVYFADLGIDSEHLAQMKPYQKINHFPAMYLIARKTFLGKNLKKLSKLCPDDYQFFPRTWILPQECNDLRYFTQNYYKKQASMHPTNTTANGQLTQLSPGGPQNNMASTKKSKEMTSIVGKAAMVYYPPGASGKEKEAVQKGPSLTQIMVEDAEKACAEDMTLKDENSLSPTKDDNDTPVFQDGTKTDMTPAPNKSKLNTSVDLFQSPTTSKMKKDTKKGQYLTFIVKPDCLSQGKGIFLTNNVDEVLMAANQSQATNERIVVQEYLKEPYLIDNLKFDIRLYVLVTSCDPLKVFLYHEGIVRFATEEFKSGCLNQANIDNMFIHLTNYAINKDNSRFRHSKNALDDEGHKRSFQTVLNRLRTAGHDTETLMLQIKDIIVKTMLSVQPDLLHNYRTCQPADRECSMCFELLGFDIILDKNLKPYLLEVNHAPSFNTDTPLDYLIKKQLIYDTLKLLGMSVEEKRRILQHMHDMKHQRLLQKQTLKEKIDNAQKQLREKLRVRDEYEFENLGGYDKIYPLPQEDPRQQRYNEIVKAVYNNEAETQIRKVAGARHHDIKDKSSSDVTDKQKPKPRALPSKSDPNQLTIPLYQKPTLTHSQRIAQQTQTMVFKRDPNYVLQEQLAAQALQYSHQHQGSISTHDLNTQQQQPIISIQDHSQHHYHQHHHHHHHHNGGGGANNTHHNPQGSFDSGVALLHQQMMETTNVSQARQKYAAKESTQASNTRGGGGQQFEVGLSPADIVQMLQGLHNKQQNQLSLQQQQQNAIIQAVQTQHHKEAYDLIMGGGGGYNLMSDQVHGHKIPSLNNEISPFKHRYQGAVNITKAGGQPAKWIYTWENGIAQSVNQPSIAQQQQQQLYQVNTAYQGKSTYQSSPSVPPKQQNPAGLTLSNSGNQQVLMHNPMAQSAAIYPQYSLNSPTNLGDKGYQPKNLQPSQQSANVISSQAGSKFAQYTNAVLAAHTISHHHTTLISPNSTTNSHLLNTATSTSSGAGGSHISKSQITPSSGVVAEKGMSGNGPQQYSMKKFLPLPNAASNSVAGSNILAAQALPQLSQSQKGHQLPISPTMPNGNAGSGLGQVSTKGPSQQMLSQQQQQQNMMNTLLASVQSPQNIHPRPMIPSDSNQTNPLLYEGGGHHYSKPEESANWAATLNRNNPKQFTRHEMLKKKEEFQKMLQIEQASQYIGTSSIPTQTNILYSNTQILSTNPGLIMKHHHQGLLPKKQGTLNSTSMPISSTPQTFLMVKGNNTSGKPLVNNSTDFTLIAPNLNHQEGTGVNSLSQSPSRTNLKGTVGGLAALQIQGSNPNTVHQTVSPFKKLHKNHLSTVANNPASMQQPVSNTEETPEKGNLFLSNANTSGPPLRAQLSLNHSNKMVAVGSDVFRQLASNNNTATSANKKENQFNKNIASQSTKGFAAYRDPNQNYGGGSAAQGATPLVSPIFISNAQMHQAQKPMSSPKQSHHHGGVSG</sequence>
<dbReference type="EMBL" id="RRYP01000557">
    <property type="protein sequence ID" value="TNV87230.1"/>
    <property type="molecule type" value="Genomic_DNA"/>
</dbReference>
<dbReference type="InterPro" id="IPR004344">
    <property type="entry name" value="TTL/TTLL_fam"/>
</dbReference>
<evidence type="ECO:0000313" key="7">
    <source>
        <dbReference type="Proteomes" id="UP000785679"/>
    </source>
</evidence>
<organism evidence="6 7">
    <name type="scientific">Halteria grandinella</name>
    <dbReference type="NCBI Taxonomy" id="5974"/>
    <lineage>
        <taxon>Eukaryota</taxon>
        <taxon>Sar</taxon>
        <taxon>Alveolata</taxon>
        <taxon>Ciliophora</taxon>
        <taxon>Intramacronucleata</taxon>
        <taxon>Spirotrichea</taxon>
        <taxon>Stichotrichia</taxon>
        <taxon>Sporadotrichida</taxon>
        <taxon>Halteriidae</taxon>
        <taxon>Halteria</taxon>
    </lineage>
</organism>
<evidence type="ECO:0000256" key="3">
    <source>
        <dbReference type="ARBA" id="ARBA00022840"/>
    </source>
</evidence>
<feature type="compositionally biased region" description="Basic and acidic residues" evidence="5">
    <location>
        <begin position="239"/>
        <end position="251"/>
    </location>
</feature>
<accession>A0A8J8TA24</accession>
<proteinExistence type="predicted"/>
<keyword evidence="7" id="KW-1185">Reference proteome</keyword>
<dbReference type="GO" id="GO:0005524">
    <property type="term" value="F:ATP binding"/>
    <property type="evidence" value="ECO:0007669"/>
    <property type="project" value="UniProtKB-KW"/>
</dbReference>
<name>A0A8J8TA24_HALGN</name>
<evidence type="ECO:0000313" key="6">
    <source>
        <dbReference type="EMBL" id="TNV87230.1"/>
    </source>
</evidence>
<keyword evidence="4" id="KW-0175">Coiled coil</keyword>
<keyword evidence="3" id="KW-0067">ATP-binding</keyword>
<keyword evidence="2" id="KW-0547">Nucleotide-binding</keyword>
<feature type="compositionally biased region" description="Basic and acidic residues" evidence="5">
    <location>
        <begin position="627"/>
        <end position="644"/>
    </location>
</feature>
<protein>
    <submittedName>
        <fullName evidence="6">Uncharacterized protein</fullName>
    </submittedName>
</protein>
<dbReference type="GO" id="GO:0070740">
    <property type="term" value="F:tubulin-glutamic acid ligase activity"/>
    <property type="evidence" value="ECO:0007669"/>
    <property type="project" value="TreeGrafter"/>
</dbReference>
<dbReference type="Pfam" id="PF03133">
    <property type="entry name" value="TTL"/>
    <property type="match status" value="2"/>
</dbReference>
<dbReference type="PANTHER" id="PTHR12241">
    <property type="entry name" value="TUBULIN POLYGLUTAMYLASE"/>
    <property type="match status" value="1"/>
</dbReference>
<feature type="region of interest" description="Disordered" evidence="5">
    <location>
        <begin position="1056"/>
        <end position="1087"/>
    </location>
</feature>
<feature type="region of interest" description="Disordered" evidence="5">
    <location>
        <begin position="1514"/>
        <end position="1535"/>
    </location>
</feature>
<feature type="region of interest" description="Disordered" evidence="5">
    <location>
        <begin position="940"/>
        <end position="964"/>
    </location>
</feature>
<dbReference type="SUPFAM" id="SSF56059">
    <property type="entry name" value="Glutathione synthetase ATP-binding domain-like"/>
    <property type="match status" value="1"/>
</dbReference>
<feature type="coiled-coil region" evidence="4">
    <location>
        <begin position="549"/>
        <end position="583"/>
    </location>
</feature>
<dbReference type="Gene3D" id="3.30.470.20">
    <property type="entry name" value="ATP-grasp fold, B domain"/>
    <property type="match status" value="1"/>
</dbReference>
<dbReference type="OrthoDB" id="202825at2759"/>
<keyword evidence="1" id="KW-0436">Ligase</keyword>
<feature type="compositionally biased region" description="Basic residues" evidence="5">
    <location>
        <begin position="1526"/>
        <end position="1535"/>
    </location>
</feature>
<feature type="region of interest" description="Disordered" evidence="5">
    <location>
        <begin position="777"/>
        <end position="806"/>
    </location>
</feature>
<comment type="caution">
    <text evidence="6">The sequence shown here is derived from an EMBL/GenBank/DDBJ whole genome shotgun (WGS) entry which is preliminary data.</text>
</comment>
<evidence type="ECO:0000256" key="1">
    <source>
        <dbReference type="ARBA" id="ARBA00022598"/>
    </source>
</evidence>
<dbReference type="GO" id="GO:0000226">
    <property type="term" value="P:microtubule cytoskeleton organization"/>
    <property type="evidence" value="ECO:0007669"/>
    <property type="project" value="TreeGrafter"/>
</dbReference>
<evidence type="ECO:0000256" key="5">
    <source>
        <dbReference type="SAM" id="MobiDB-lite"/>
    </source>
</evidence>
<feature type="compositionally biased region" description="Polar residues" evidence="5">
    <location>
        <begin position="1067"/>
        <end position="1076"/>
    </location>
</feature>
<dbReference type="GO" id="GO:0036064">
    <property type="term" value="C:ciliary basal body"/>
    <property type="evidence" value="ECO:0007669"/>
    <property type="project" value="TreeGrafter"/>
</dbReference>
<reference evidence="6" key="1">
    <citation type="submission" date="2019-06" db="EMBL/GenBank/DDBJ databases">
        <authorList>
            <person name="Zheng W."/>
        </authorList>
    </citation>
    <scope>NUCLEOTIDE SEQUENCE</scope>
    <source>
        <strain evidence="6">QDHG01</strain>
    </source>
</reference>
<feature type="compositionally biased region" description="Polar residues" evidence="5">
    <location>
        <begin position="1514"/>
        <end position="1525"/>
    </location>
</feature>
<feature type="region of interest" description="Disordered" evidence="5">
    <location>
        <begin position="990"/>
        <end position="1009"/>
    </location>
</feature>
<dbReference type="Proteomes" id="UP000785679">
    <property type="component" value="Unassembled WGS sequence"/>
</dbReference>
<feature type="region of interest" description="Disordered" evidence="5">
    <location>
        <begin position="731"/>
        <end position="763"/>
    </location>
</feature>
<dbReference type="PANTHER" id="PTHR12241:SF147">
    <property type="entry name" value="TUBULIN POLYGLUTAMYLASE TTLL7"/>
    <property type="match status" value="1"/>
</dbReference>
<feature type="region of interest" description="Disordered" evidence="5">
    <location>
        <begin position="623"/>
        <end position="660"/>
    </location>
</feature>
<evidence type="ECO:0000256" key="2">
    <source>
        <dbReference type="ARBA" id="ARBA00022741"/>
    </source>
</evidence>
<feature type="compositionally biased region" description="Basic residues" evidence="5">
    <location>
        <begin position="733"/>
        <end position="746"/>
    </location>
</feature>
<feature type="region of interest" description="Disordered" evidence="5">
    <location>
        <begin position="239"/>
        <end position="275"/>
    </location>
</feature>